<name>A0A0N4ZJI5_PARTI</name>
<keyword evidence="1" id="KW-1185">Reference proteome</keyword>
<proteinExistence type="predicted"/>
<sequence>MDSVVKSVQV</sequence>
<evidence type="ECO:0000313" key="1">
    <source>
        <dbReference type="Proteomes" id="UP000038045"/>
    </source>
</evidence>
<dbReference type="WBParaSite" id="PTRK_0000814200.1">
    <property type="protein sequence ID" value="PTRK_0000814200.1"/>
    <property type="gene ID" value="PTRK_0000814200"/>
</dbReference>
<reference evidence="2" key="1">
    <citation type="submission" date="2017-02" db="UniProtKB">
        <authorList>
            <consortium name="WormBaseParasite"/>
        </authorList>
    </citation>
    <scope>IDENTIFICATION</scope>
</reference>
<accession>A0A0N4ZJI5</accession>
<dbReference type="Proteomes" id="UP000038045">
    <property type="component" value="Unplaced"/>
</dbReference>
<evidence type="ECO:0000313" key="2">
    <source>
        <dbReference type="WBParaSite" id="PTRK_0000814200.1"/>
    </source>
</evidence>
<organism evidence="1 2">
    <name type="scientific">Parastrongyloides trichosuri</name>
    <name type="common">Possum-specific nematode worm</name>
    <dbReference type="NCBI Taxonomy" id="131310"/>
    <lineage>
        <taxon>Eukaryota</taxon>
        <taxon>Metazoa</taxon>
        <taxon>Ecdysozoa</taxon>
        <taxon>Nematoda</taxon>
        <taxon>Chromadorea</taxon>
        <taxon>Rhabditida</taxon>
        <taxon>Tylenchina</taxon>
        <taxon>Panagrolaimomorpha</taxon>
        <taxon>Strongyloidoidea</taxon>
        <taxon>Strongyloididae</taxon>
        <taxon>Parastrongyloides</taxon>
    </lineage>
</organism>
<protein>
    <submittedName>
        <fullName evidence="2">Uncharacterized protein</fullName>
    </submittedName>
</protein>